<dbReference type="InterPro" id="IPR036289">
    <property type="entry name" value="YfhH"/>
</dbReference>
<evidence type="ECO:0000256" key="1">
    <source>
        <dbReference type="SAM" id="Coils"/>
    </source>
</evidence>
<comment type="caution">
    <text evidence="2">The sequence shown here is derived from an EMBL/GenBank/DDBJ whole genome shotgun (WGS) entry which is preliminary data.</text>
</comment>
<keyword evidence="3" id="KW-1185">Reference proteome</keyword>
<organism evidence="2 3">
    <name type="scientific">Thermoactinomyces intermedius</name>
    <dbReference type="NCBI Taxonomy" id="2024"/>
    <lineage>
        <taxon>Bacteria</taxon>
        <taxon>Bacillati</taxon>
        <taxon>Bacillota</taxon>
        <taxon>Bacilli</taxon>
        <taxon>Bacillales</taxon>
        <taxon>Thermoactinomycetaceae</taxon>
        <taxon>Thermoactinomyces</taxon>
    </lineage>
</organism>
<accession>A0A8I1A5G9</accession>
<dbReference type="EMBL" id="JAECVW010000003">
    <property type="protein sequence ID" value="MBH8595174.1"/>
    <property type="molecule type" value="Genomic_DNA"/>
</dbReference>
<dbReference type="Proteomes" id="UP000633619">
    <property type="component" value="Unassembled WGS sequence"/>
</dbReference>
<dbReference type="SUPFAM" id="SSF101697">
    <property type="entry name" value="Hypothetical protein YfhH"/>
    <property type="match status" value="1"/>
</dbReference>
<dbReference type="Gene3D" id="2.30.30.340">
    <property type="entry name" value="Hypothetical protein YfhH like domains"/>
    <property type="match status" value="1"/>
</dbReference>
<name>A0A8I1A5G9_THEIN</name>
<keyword evidence="1" id="KW-0175">Coiled coil</keyword>
<evidence type="ECO:0000313" key="3">
    <source>
        <dbReference type="Proteomes" id="UP000633619"/>
    </source>
</evidence>
<protein>
    <submittedName>
        <fullName evidence="2">DUF1811 family protein</fullName>
    </submittedName>
</protein>
<dbReference type="RefSeq" id="WP_181731476.1">
    <property type="nucleotide sequence ID" value="NZ_JACEIR010000002.1"/>
</dbReference>
<gene>
    <name evidence="2" type="ORF">I8U20_07505</name>
</gene>
<proteinExistence type="predicted"/>
<dbReference type="Gene3D" id="1.10.287.880">
    <property type="entry name" value="Hypothetical protein YfhH domain"/>
    <property type="match status" value="1"/>
</dbReference>
<dbReference type="AlphaFoldDB" id="A0A8I1A5G9"/>
<dbReference type="Pfam" id="PF08838">
    <property type="entry name" value="DUF1811"/>
    <property type="match status" value="1"/>
</dbReference>
<reference evidence="2 3" key="1">
    <citation type="submission" date="2020-12" db="EMBL/GenBank/DDBJ databases">
        <title>WGS of Thermoactinomyces spp.</title>
        <authorList>
            <person name="Cheng K."/>
        </authorList>
    </citation>
    <scope>NUCLEOTIDE SEQUENCE [LARGE SCALE GENOMIC DNA]</scope>
    <source>
        <strain evidence="3">CICC 10671\DSM 43846</strain>
    </source>
</reference>
<evidence type="ECO:0000313" key="2">
    <source>
        <dbReference type="EMBL" id="MBH8595174.1"/>
    </source>
</evidence>
<feature type="coiled-coil region" evidence="1">
    <location>
        <begin position="2"/>
        <end position="29"/>
    </location>
</feature>
<sequence length="108" mass="12441">MQRFSQMSKDALEMEIERLNREKQKAKDQGLDTQLAILEQKINLARSYLIDPATVQTACWYQVEGKNIPFYVEYLNGVMAWGNWEHSGEKAAVPLALLEKPVSRRSVK</sequence>
<dbReference type="InterPro" id="IPR014938">
    <property type="entry name" value="YfhH-like"/>
</dbReference>